<feature type="transmembrane region" description="Helical" evidence="1">
    <location>
        <begin position="80"/>
        <end position="99"/>
    </location>
</feature>
<feature type="transmembrane region" description="Helical" evidence="1">
    <location>
        <begin position="111"/>
        <end position="128"/>
    </location>
</feature>
<dbReference type="Proteomes" id="UP000243463">
    <property type="component" value="Unassembled WGS sequence"/>
</dbReference>
<feature type="domain" description="Chlorhexidine efflux transporter" evidence="2">
    <location>
        <begin position="3"/>
        <end position="64"/>
    </location>
</feature>
<dbReference type="RefSeq" id="WP_088824342.1">
    <property type="nucleotide sequence ID" value="NZ_FZLN01000007.1"/>
</dbReference>
<feature type="transmembrane region" description="Helical" evidence="1">
    <location>
        <begin position="12"/>
        <end position="31"/>
    </location>
</feature>
<name>A0A217EI42_9GAMM</name>
<sequence length="142" mass="16548">MQGLKRRVTYIVFYELLSFSIISTIFFLFSSKDATQSGILAAMTVVLAIIWNFIFNMIFEWWEAKQPDKGRSLKRRIQHAVGFEAGFVAITLPLFAWWLEISLLDAFFLDIGLTLFFMFFTFFFSWAFDKIFGLPLSAQYSA</sequence>
<proteinExistence type="predicted"/>
<feature type="domain" description="Chlorhexidine efflux transporter" evidence="2">
    <location>
        <begin position="71"/>
        <end position="133"/>
    </location>
</feature>
<organism evidence="3 4">
    <name type="scientific">Acinetobacter apis</name>
    <dbReference type="NCBI Taxonomy" id="1229165"/>
    <lineage>
        <taxon>Bacteria</taxon>
        <taxon>Pseudomonadati</taxon>
        <taxon>Pseudomonadota</taxon>
        <taxon>Gammaproteobacteria</taxon>
        <taxon>Moraxellales</taxon>
        <taxon>Moraxellaceae</taxon>
        <taxon>Acinetobacter</taxon>
    </lineage>
</organism>
<gene>
    <name evidence="3" type="ORF">SAMN05444584_2156</name>
</gene>
<keyword evidence="1" id="KW-0472">Membrane</keyword>
<dbReference type="NCBIfam" id="NF033664">
    <property type="entry name" value="PACE_transport"/>
    <property type="match status" value="1"/>
</dbReference>
<keyword evidence="4" id="KW-1185">Reference proteome</keyword>
<dbReference type="InterPro" id="IPR058208">
    <property type="entry name" value="PACE"/>
</dbReference>
<accession>A0A217EI42</accession>
<protein>
    <submittedName>
        <fullName evidence="3">Uncharacterized membrane protein</fullName>
    </submittedName>
</protein>
<feature type="transmembrane region" description="Helical" evidence="1">
    <location>
        <begin position="37"/>
        <end position="59"/>
    </location>
</feature>
<keyword evidence="1" id="KW-1133">Transmembrane helix</keyword>
<evidence type="ECO:0000256" key="1">
    <source>
        <dbReference type="SAM" id="Phobius"/>
    </source>
</evidence>
<evidence type="ECO:0000313" key="4">
    <source>
        <dbReference type="Proteomes" id="UP000243463"/>
    </source>
</evidence>
<dbReference type="EMBL" id="FZLN01000007">
    <property type="protein sequence ID" value="SNQ30169.1"/>
    <property type="molecule type" value="Genomic_DNA"/>
</dbReference>
<evidence type="ECO:0000313" key="3">
    <source>
        <dbReference type="EMBL" id="SNQ30169.1"/>
    </source>
</evidence>
<dbReference type="Pfam" id="PF05232">
    <property type="entry name" value="BTP"/>
    <property type="match status" value="2"/>
</dbReference>
<dbReference type="InterPro" id="IPR007896">
    <property type="entry name" value="BTP_bacteria"/>
</dbReference>
<reference evidence="4" key="1">
    <citation type="submission" date="2017-06" db="EMBL/GenBank/DDBJ databases">
        <authorList>
            <person name="Varghese N."/>
            <person name="Submissions S."/>
        </authorList>
    </citation>
    <scope>NUCLEOTIDE SEQUENCE [LARGE SCALE GENOMIC DNA]</scope>
    <source>
        <strain evidence="4">ANC 5114</strain>
    </source>
</reference>
<dbReference type="OrthoDB" id="1631120at2"/>
<evidence type="ECO:0000259" key="2">
    <source>
        <dbReference type="Pfam" id="PF05232"/>
    </source>
</evidence>
<dbReference type="AlphaFoldDB" id="A0A217EI42"/>
<keyword evidence="1" id="KW-0812">Transmembrane</keyword>